<organism evidence="1 4">
    <name type="scientific">Acanthaster planci</name>
    <name type="common">Crown-of-thorns starfish</name>
    <dbReference type="NCBI Taxonomy" id="133434"/>
    <lineage>
        <taxon>Eukaryota</taxon>
        <taxon>Metazoa</taxon>
        <taxon>Echinodermata</taxon>
        <taxon>Eleutherozoa</taxon>
        <taxon>Asterozoa</taxon>
        <taxon>Asteroidea</taxon>
        <taxon>Valvatacea</taxon>
        <taxon>Valvatida</taxon>
        <taxon>Acanthasteridae</taxon>
        <taxon>Acanthaster</taxon>
    </lineage>
</organism>
<dbReference type="RefSeq" id="XP_022101901.1">
    <property type="nucleotide sequence ID" value="XM_022246209.1"/>
</dbReference>
<protein>
    <submittedName>
        <fullName evidence="2 3">Branched-chain-amino-acid aminotransferase-like protein 1</fullName>
    </submittedName>
</protein>
<evidence type="ECO:0000313" key="3">
    <source>
        <dbReference type="RefSeq" id="XP_022101899.1"/>
    </source>
</evidence>
<evidence type="ECO:0000313" key="2">
    <source>
        <dbReference type="RefSeq" id="XP_022101898.1"/>
    </source>
</evidence>
<dbReference type="OMA" id="NSFNTTH"/>
<dbReference type="KEGG" id="aplc:110985281"/>
<accession>A0A8B7ZAQ7</accession>
<dbReference type="InterPro" id="IPR027417">
    <property type="entry name" value="P-loop_NTPase"/>
</dbReference>
<gene>
    <name evidence="2 3 4 5" type="primary">LOC110985281</name>
</gene>
<dbReference type="RefSeq" id="XP_022101898.1">
    <property type="nucleotide sequence ID" value="XM_022246206.1"/>
</dbReference>
<sequence>MAKLQKASLSDGYQVRLMMWTVPRSLSTVLAKCLTAVDKSKVFFELYVHAHWKDPKKDHDMFDTSEIGKKFAASQKSFTEKTGISAERDDFPSSFLSIKELLEEAHDGKKFILCKDMAHAVTHRLGFLPKDYRHLFLIRHPLKVFPSWKKIFLQSVPDMSPDEFCLEDLPENIFPKGYGYQEISELVDYVKKELDPNAIIIDADDLLQDPKSILSAVFKDIGLPFDEKILHWEAGDAVTHQWTIPQYFLQGNQFGGYYQNALDSTCFLNTRRLPDRSSIPPDLLRLVEVSVPYYEKMYNSRLSAKEESDTKRRSLHS</sequence>
<dbReference type="SUPFAM" id="SSF52540">
    <property type="entry name" value="P-loop containing nucleoside triphosphate hydrolases"/>
    <property type="match status" value="1"/>
</dbReference>
<dbReference type="OrthoDB" id="10014804at2759"/>
<reference evidence="2 3" key="1">
    <citation type="submission" date="2025-04" db="UniProtKB">
        <authorList>
            <consortium name="RefSeq"/>
        </authorList>
    </citation>
    <scope>IDENTIFICATION</scope>
</reference>
<proteinExistence type="predicted"/>
<dbReference type="RefSeq" id="XP_022101900.1">
    <property type="nucleotide sequence ID" value="XM_022246208.1"/>
</dbReference>
<dbReference type="GeneID" id="110985281"/>
<dbReference type="PANTHER" id="PTHR48312">
    <property type="match status" value="1"/>
</dbReference>
<name>A0A8B7ZAQ7_ACAPL</name>
<keyword evidence="1" id="KW-1185">Reference proteome</keyword>
<dbReference type="PANTHER" id="PTHR48312:SF1">
    <property type="entry name" value="SULFOTRANSFERASE"/>
    <property type="match status" value="1"/>
</dbReference>
<dbReference type="Gene3D" id="3.40.50.300">
    <property type="entry name" value="P-loop containing nucleotide triphosphate hydrolases"/>
    <property type="match status" value="1"/>
</dbReference>
<dbReference type="Pfam" id="PF19798">
    <property type="entry name" value="Sulfotransfer_5"/>
    <property type="match status" value="1"/>
</dbReference>
<dbReference type="AlphaFoldDB" id="A0A8B7ZAQ7"/>
<dbReference type="RefSeq" id="XP_022101899.1">
    <property type="nucleotide sequence ID" value="XM_022246207.1"/>
</dbReference>
<evidence type="ECO:0000313" key="5">
    <source>
        <dbReference type="RefSeq" id="XP_022101901.1"/>
    </source>
</evidence>
<evidence type="ECO:0000313" key="4">
    <source>
        <dbReference type="RefSeq" id="XP_022101900.1"/>
    </source>
</evidence>
<evidence type="ECO:0000313" key="1">
    <source>
        <dbReference type="Proteomes" id="UP000694845"/>
    </source>
</evidence>
<dbReference type="Proteomes" id="UP000694845">
    <property type="component" value="Unplaced"/>
</dbReference>